<sequence>MAIAKAIQLYLADGTLNGILTIQEPAGWGSGILVSAPRENFAQLLKRPEVDNAGIYFLLSESQVYIGQSHSSIKARLTTHDRKKDWWDRVIFLTKTDKSLRATDVQYLEVEFIKLALKNQTADMDNKNGGNQNGYISEFDRAANDQFMQEALLLLEVIGITVFMKKNKSELPTVTTVIKTECTTNPRTWNPSIAQYTFYYRTKNGGDARMKWISPNEFVLLAGSVLGKSFSDNSSGQYSKKLRAQYADKINDFVLNTDIIFSNPNPTSNIVVGRAANAWTEWKTEQNETLDKVIHRLNQMTD</sequence>
<evidence type="ECO:0000313" key="1">
    <source>
        <dbReference type="EMBL" id="EOT83812.1"/>
    </source>
</evidence>
<comment type="caution">
    <text evidence="1">The sequence shown here is derived from an EMBL/GenBank/DDBJ whole genome shotgun (WGS) entry which is preliminary data.</text>
</comment>
<dbReference type="RefSeq" id="WP_016185593.1">
    <property type="nucleotide sequence ID" value="NZ_ASWO01000005.1"/>
</dbReference>
<dbReference type="eggNOG" id="COG0322">
    <property type="taxonomic scope" value="Bacteria"/>
</dbReference>
<gene>
    <name evidence="1" type="ORF">I573_01537</name>
</gene>
<name>S0KSY9_9ENTE</name>
<dbReference type="Proteomes" id="UP000015961">
    <property type="component" value="Unassembled WGS sequence"/>
</dbReference>
<accession>S0KSY9</accession>
<protein>
    <recommendedName>
        <fullName evidence="3">DUF4357 domain-containing protein</fullName>
    </recommendedName>
</protein>
<dbReference type="OrthoDB" id="2656488at2"/>
<dbReference type="STRING" id="1140003.OMY_01141"/>
<evidence type="ECO:0008006" key="3">
    <source>
        <dbReference type="Google" id="ProtNLM"/>
    </source>
</evidence>
<evidence type="ECO:0000313" key="2">
    <source>
        <dbReference type="Proteomes" id="UP000015961"/>
    </source>
</evidence>
<dbReference type="CDD" id="cd10447">
    <property type="entry name" value="GIY-YIG_unchar_2"/>
    <property type="match status" value="1"/>
</dbReference>
<dbReference type="PATRIC" id="fig|1140003.3.peg.1099"/>
<dbReference type="EMBL" id="ASWO01000005">
    <property type="protein sequence ID" value="EOT83812.1"/>
    <property type="molecule type" value="Genomic_DNA"/>
</dbReference>
<organism evidence="1 2">
    <name type="scientific">Enterococcus sulfureus ATCC 49903</name>
    <dbReference type="NCBI Taxonomy" id="1140003"/>
    <lineage>
        <taxon>Bacteria</taxon>
        <taxon>Bacillati</taxon>
        <taxon>Bacillota</taxon>
        <taxon>Bacilli</taxon>
        <taxon>Lactobacillales</taxon>
        <taxon>Enterococcaceae</taxon>
        <taxon>Enterococcus</taxon>
    </lineage>
</organism>
<proteinExistence type="predicted"/>
<keyword evidence="2" id="KW-1185">Reference proteome</keyword>
<dbReference type="AlphaFoldDB" id="S0KSY9"/>
<reference evidence="1 2" key="1">
    <citation type="submission" date="2013-03" db="EMBL/GenBank/DDBJ databases">
        <title>The Genome Sequence of Enterococcus sulfureus ATCC_49903 (PacBio/Illumina hybrid assembly).</title>
        <authorList>
            <consortium name="The Broad Institute Genomics Platform"/>
            <consortium name="The Broad Institute Genome Sequencing Center for Infectious Disease"/>
            <person name="Earl A."/>
            <person name="Russ C."/>
            <person name="Gilmore M."/>
            <person name="Surin D."/>
            <person name="Walker B."/>
            <person name="Young S."/>
            <person name="Zeng Q."/>
            <person name="Gargeya S."/>
            <person name="Fitzgerald M."/>
            <person name="Haas B."/>
            <person name="Abouelleil A."/>
            <person name="Allen A.W."/>
            <person name="Alvarado L."/>
            <person name="Arachchi H.M."/>
            <person name="Berlin A.M."/>
            <person name="Chapman S.B."/>
            <person name="Gainer-Dewar J."/>
            <person name="Goldberg J."/>
            <person name="Griggs A."/>
            <person name="Gujja S."/>
            <person name="Hansen M."/>
            <person name="Howarth C."/>
            <person name="Imamovic A."/>
            <person name="Ireland A."/>
            <person name="Larimer J."/>
            <person name="McCowan C."/>
            <person name="Murphy C."/>
            <person name="Pearson M."/>
            <person name="Poon T.W."/>
            <person name="Priest M."/>
            <person name="Roberts A."/>
            <person name="Saif S."/>
            <person name="Shea T."/>
            <person name="Sisk P."/>
            <person name="Sykes S."/>
            <person name="Wortman J."/>
            <person name="Nusbaum C."/>
            <person name="Birren B."/>
        </authorList>
    </citation>
    <scope>NUCLEOTIDE SEQUENCE [LARGE SCALE GENOMIC DNA]</scope>
    <source>
        <strain evidence="1 2">ATCC 49903</strain>
    </source>
</reference>